<evidence type="ECO:0000313" key="3">
    <source>
        <dbReference type="EMBL" id="QTH65030.1"/>
    </source>
</evidence>
<proteinExistence type="predicted"/>
<dbReference type="AlphaFoldDB" id="A0A975DD91"/>
<dbReference type="GO" id="GO:0010181">
    <property type="term" value="F:FMN binding"/>
    <property type="evidence" value="ECO:0007669"/>
    <property type="project" value="TreeGrafter"/>
</dbReference>
<evidence type="ECO:0000313" key="4">
    <source>
        <dbReference type="Proteomes" id="UP000682739"/>
    </source>
</evidence>
<gene>
    <name evidence="3" type="ORF">J1N51_06190</name>
</gene>
<dbReference type="EMBL" id="CP072110">
    <property type="protein sequence ID" value="QTH65030.1"/>
    <property type="molecule type" value="Genomic_DNA"/>
</dbReference>
<dbReference type="GO" id="GO:0003955">
    <property type="term" value="F:NAD(P)H dehydrogenase (quinone) activity"/>
    <property type="evidence" value="ECO:0007669"/>
    <property type="project" value="TreeGrafter"/>
</dbReference>
<evidence type="ECO:0000256" key="1">
    <source>
        <dbReference type="ARBA" id="ARBA00023002"/>
    </source>
</evidence>
<dbReference type="Gene3D" id="3.40.50.360">
    <property type="match status" value="1"/>
</dbReference>
<dbReference type="SUPFAM" id="SSF52218">
    <property type="entry name" value="Flavoproteins"/>
    <property type="match status" value="1"/>
</dbReference>
<organism evidence="3 4">
    <name type="scientific">Psychrosphaera ytuae</name>
    <dbReference type="NCBI Taxonomy" id="2820710"/>
    <lineage>
        <taxon>Bacteria</taxon>
        <taxon>Pseudomonadati</taxon>
        <taxon>Pseudomonadota</taxon>
        <taxon>Gammaproteobacteria</taxon>
        <taxon>Alteromonadales</taxon>
        <taxon>Pseudoalteromonadaceae</taxon>
        <taxon>Psychrosphaera</taxon>
    </lineage>
</organism>
<protein>
    <submittedName>
        <fullName evidence="3">NAD(P)H-dependent oxidoreductase</fullName>
    </submittedName>
</protein>
<dbReference type="RefSeq" id="WP_208833065.1">
    <property type="nucleotide sequence ID" value="NZ_CP072110.1"/>
</dbReference>
<accession>A0A975DD91</accession>
<dbReference type="PANTHER" id="PTHR47307:SF1">
    <property type="entry name" value="GLUTATHIONE-REGULATED POTASSIUM-EFFLUX SYSTEM ANCILLARY PROTEIN KEFG"/>
    <property type="match status" value="1"/>
</dbReference>
<dbReference type="InterPro" id="IPR003680">
    <property type="entry name" value="Flavodoxin_fold"/>
</dbReference>
<dbReference type="InterPro" id="IPR046980">
    <property type="entry name" value="KefG/KefF"/>
</dbReference>
<dbReference type="GO" id="GO:0009055">
    <property type="term" value="F:electron transfer activity"/>
    <property type="evidence" value="ECO:0007669"/>
    <property type="project" value="TreeGrafter"/>
</dbReference>
<dbReference type="Pfam" id="PF02525">
    <property type="entry name" value="Flavodoxin_2"/>
    <property type="match status" value="1"/>
</dbReference>
<dbReference type="InterPro" id="IPR029039">
    <property type="entry name" value="Flavoprotein-like_sf"/>
</dbReference>
<name>A0A975DD91_9GAMM</name>
<sequence>MQSVLLILAHPNLEQSKINRHLIQRASRLDFVTVHDLYDEYPDGVIDIEAEQRRLAQFDNVVFQHPFYWYSCPSLLKEWFDLVLQYNYAYGPNGDALKGKNWLSVISTGGGQRAYCETGHNRFTMTQLLAPYDQTAHLCQMNYLSPFIIHGSRKLFADKPRLEQVTADYIQTLQDLSEGKLLSVKDKEWDTLAEGQE</sequence>
<evidence type="ECO:0000259" key="2">
    <source>
        <dbReference type="Pfam" id="PF02525"/>
    </source>
</evidence>
<keyword evidence="4" id="KW-1185">Reference proteome</keyword>
<dbReference type="Proteomes" id="UP000682739">
    <property type="component" value="Chromosome"/>
</dbReference>
<dbReference type="KEGG" id="psym:J1N51_06190"/>
<reference evidence="3" key="1">
    <citation type="submission" date="2021-03" db="EMBL/GenBank/DDBJ databases">
        <title>Description of Psychrosphaera ytuae sp. nov. isolated from deep sea sediment of South China Sea.</title>
        <authorList>
            <person name="Zhang J."/>
            <person name="Xu X.-D."/>
        </authorList>
    </citation>
    <scope>NUCLEOTIDE SEQUENCE</scope>
    <source>
        <strain evidence="3">MTZ26</strain>
    </source>
</reference>
<feature type="domain" description="Flavodoxin-like fold" evidence="2">
    <location>
        <begin position="3"/>
        <end position="172"/>
    </location>
</feature>
<dbReference type="PANTHER" id="PTHR47307">
    <property type="entry name" value="GLUTATHIONE-REGULATED POTASSIUM-EFFLUX SYSTEM ANCILLARY PROTEIN KEFG"/>
    <property type="match status" value="1"/>
</dbReference>
<keyword evidence="1" id="KW-0560">Oxidoreductase</keyword>